<gene>
    <name evidence="1" type="ORF">SBFV2_gp16</name>
</gene>
<sequence>MRVFIVLFGMARLGFELDKEAERLLRYALDVVNYRFGVSDENEAFEIILSKFLDEYGWFSDTDDLTTALNVAKSRFNVRDDLEAFKTVLFMFLWEYAPSLRPVFEHPD</sequence>
<organism evidence="1 2">
    <name type="scientific">Sulfolobales Beppu filamentous virus 2</name>
    <dbReference type="NCBI Taxonomy" id="2493123"/>
    <lineage>
        <taxon>Viruses</taxon>
        <taxon>Adnaviria</taxon>
        <taxon>Zilligvirae</taxon>
        <taxon>Taleaviricota</taxon>
        <taxon>Tokiviricetes</taxon>
        <taxon>Ligamenvirales</taxon>
        <taxon>Lipothrixviridae</taxon>
        <taxon>Alphalipothrixvirus</taxon>
        <taxon>Alphalipothrixvirus umijigokuense</taxon>
    </lineage>
</organism>
<reference evidence="1 2" key="1">
    <citation type="journal article" date="2018" name="Environ. Microbiol.">
        <title>New archaeal viruses discovered by metagenomic analysis of viral communities in enrichment cultures.</title>
        <authorList>
            <person name="Liu Y."/>
            <person name="Brandt D."/>
            <person name="Ishino S."/>
            <person name="Ishino Y."/>
            <person name="Koonin E.V."/>
            <person name="Kalinowski J."/>
            <person name="Krupovic M."/>
            <person name="Prangishvili D."/>
        </authorList>
    </citation>
    <scope>NUCLEOTIDE SEQUENCE [LARGE SCALE GENOMIC DNA]</scope>
</reference>
<keyword evidence="2" id="KW-1185">Reference proteome</keyword>
<accession>A0A3S8NEU8</accession>
<protein>
    <submittedName>
        <fullName evidence="1">Uncharacterized protein</fullName>
    </submittedName>
</protein>
<dbReference type="Proteomes" id="UP000277749">
    <property type="component" value="Segment"/>
</dbReference>
<evidence type="ECO:0000313" key="1">
    <source>
        <dbReference type="EMBL" id="AZI75783.1"/>
    </source>
</evidence>
<dbReference type="EMBL" id="MK064563">
    <property type="protein sequence ID" value="AZI75783.1"/>
    <property type="molecule type" value="Genomic_DNA"/>
</dbReference>
<name>A0A3S8NEU8_9VIRU</name>
<evidence type="ECO:0000313" key="2">
    <source>
        <dbReference type="Proteomes" id="UP000277749"/>
    </source>
</evidence>
<proteinExistence type="predicted"/>